<accession>A0ACB8ANK5</accession>
<reference evidence="1" key="1">
    <citation type="journal article" date="2021" name="New Phytol.">
        <title>Evolutionary innovations through gain and loss of genes in the ectomycorrhizal Boletales.</title>
        <authorList>
            <person name="Wu G."/>
            <person name="Miyauchi S."/>
            <person name="Morin E."/>
            <person name="Kuo A."/>
            <person name="Drula E."/>
            <person name="Varga T."/>
            <person name="Kohler A."/>
            <person name="Feng B."/>
            <person name="Cao Y."/>
            <person name="Lipzen A."/>
            <person name="Daum C."/>
            <person name="Hundley H."/>
            <person name="Pangilinan J."/>
            <person name="Johnson J."/>
            <person name="Barry K."/>
            <person name="LaButti K."/>
            <person name="Ng V."/>
            <person name="Ahrendt S."/>
            <person name="Min B."/>
            <person name="Choi I.G."/>
            <person name="Park H."/>
            <person name="Plett J.M."/>
            <person name="Magnuson J."/>
            <person name="Spatafora J.W."/>
            <person name="Nagy L.G."/>
            <person name="Henrissat B."/>
            <person name="Grigoriev I.V."/>
            <person name="Yang Z.L."/>
            <person name="Xu J."/>
            <person name="Martin F.M."/>
        </authorList>
    </citation>
    <scope>NUCLEOTIDE SEQUENCE</scope>
    <source>
        <strain evidence="1">ATCC 28755</strain>
    </source>
</reference>
<gene>
    <name evidence="1" type="ORF">BJ138DRAFT_1143474</name>
</gene>
<proteinExistence type="predicted"/>
<protein>
    <submittedName>
        <fullName evidence="1">Uncharacterized protein</fullName>
    </submittedName>
</protein>
<sequence>MPYAFRCLCFFILALVHANAQMNVTSQTIPITAAKATTFQQDSRVAVSSAIPTAYYPPTIPQRPKTITFSHSYAKIDSLLPTRIPMVQPLETDPHKPTVIIIIFILSALGFCMLLFVRSTFLAEPNTHIDYSNTLHAGCNVHGAPPCSKGCFETSPPSVLDFAIEPVGCGIQRIRHSDF</sequence>
<dbReference type="Proteomes" id="UP000790377">
    <property type="component" value="Unassembled WGS sequence"/>
</dbReference>
<evidence type="ECO:0000313" key="2">
    <source>
        <dbReference type="Proteomes" id="UP000790377"/>
    </source>
</evidence>
<comment type="caution">
    <text evidence="1">The sequence shown here is derived from an EMBL/GenBank/DDBJ whole genome shotgun (WGS) entry which is preliminary data.</text>
</comment>
<dbReference type="EMBL" id="MU267611">
    <property type="protein sequence ID" value="KAH7914598.1"/>
    <property type="molecule type" value="Genomic_DNA"/>
</dbReference>
<organism evidence="1 2">
    <name type="scientific">Hygrophoropsis aurantiaca</name>
    <dbReference type="NCBI Taxonomy" id="72124"/>
    <lineage>
        <taxon>Eukaryota</taxon>
        <taxon>Fungi</taxon>
        <taxon>Dikarya</taxon>
        <taxon>Basidiomycota</taxon>
        <taxon>Agaricomycotina</taxon>
        <taxon>Agaricomycetes</taxon>
        <taxon>Agaricomycetidae</taxon>
        <taxon>Boletales</taxon>
        <taxon>Coniophorineae</taxon>
        <taxon>Hygrophoropsidaceae</taxon>
        <taxon>Hygrophoropsis</taxon>
    </lineage>
</organism>
<evidence type="ECO:0000313" key="1">
    <source>
        <dbReference type="EMBL" id="KAH7914598.1"/>
    </source>
</evidence>
<name>A0ACB8ANK5_9AGAM</name>
<keyword evidence="2" id="KW-1185">Reference proteome</keyword>